<dbReference type="GO" id="GO:0052684">
    <property type="term" value="F:L-serine hydro-lyase (adding indole, L-tryptophan-forming) activity"/>
    <property type="evidence" value="ECO:0007669"/>
    <property type="project" value="TreeGrafter"/>
</dbReference>
<evidence type="ECO:0000256" key="10">
    <source>
        <dbReference type="ARBA" id="ARBA00023239"/>
    </source>
</evidence>
<dbReference type="PIRSF" id="PIRSF500824">
    <property type="entry name" value="TrpB_prok"/>
    <property type="match status" value="1"/>
</dbReference>
<comment type="function">
    <text evidence="2 12">The beta subunit is responsible for the synthesis of L-tryptophan from indole and L-serine.</text>
</comment>
<dbReference type="InterPro" id="IPR036052">
    <property type="entry name" value="TrpB-like_PALP_sf"/>
</dbReference>
<evidence type="ECO:0000256" key="5">
    <source>
        <dbReference type="ARBA" id="ARBA00011270"/>
    </source>
</evidence>
<comment type="pathway">
    <text evidence="3 12">Amino-acid biosynthesis; L-tryptophan biosynthesis; L-tryptophan from chorismate: step 5/5.</text>
</comment>
<comment type="catalytic activity">
    <reaction evidence="11 12">
        <text>(1S,2R)-1-C-(indol-3-yl)glycerol 3-phosphate + L-serine = D-glyceraldehyde 3-phosphate + L-tryptophan + H2O</text>
        <dbReference type="Rhea" id="RHEA:10532"/>
        <dbReference type="ChEBI" id="CHEBI:15377"/>
        <dbReference type="ChEBI" id="CHEBI:33384"/>
        <dbReference type="ChEBI" id="CHEBI:57912"/>
        <dbReference type="ChEBI" id="CHEBI:58866"/>
        <dbReference type="ChEBI" id="CHEBI:59776"/>
        <dbReference type="EC" id="4.2.1.20"/>
    </reaction>
</comment>
<dbReference type="eggNOG" id="COG1350">
    <property type="taxonomic scope" value="Bacteria"/>
</dbReference>
<proteinExistence type="inferred from homology"/>
<evidence type="ECO:0000256" key="7">
    <source>
        <dbReference type="ARBA" id="ARBA00022822"/>
    </source>
</evidence>
<evidence type="ECO:0000313" key="14">
    <source>
        <dbReference type="EMBL" id="ACL76779.1"/>
    </source>
</evidence>
<dbReference type="InterPro" id="IPR006316">
    <property type="entry name" value="Trp_synth_b-like"/>
</dbReference>
<evidence type="ECO:0000256" key="12">
    <source>
        <dbReference type="HAMAP-Rule" id="MF_00133"/>
    </source>
</evidence>
<keyword evidence="15" id="KW-1185">Reference proteome</keyword>
<sequence length="454" mass="49883">MRRDEISKVILSEKDIPKQWYNIVADMPNKPAPYHNPATLDIIKPDDMKAIFPDEVIRQEMSTERYIDIPDEVRQRYCQFRPSPLYRARALEKQLDTTARIYYKYEGTNATGSHKLNSAIPQVYYNKLAGIKRLATETGAGQWGSALSLATSQFGLECSVYMVNVSYQQKPYRRSFMKTFGANVVASPSTLTNSGRSILEIDPDCSGSLGIAISEAVEDAATHADTNYALGSVLNHVCLHQTIIGIEAKKQMEYLDEYPDVIFACCGGGSNFAGIAFPFLQDKLNGHNLRAVAVEPSACPTLTKGVFAYDYGDTAKAAPITKMYTLGHDFIPSGIHAGGLRYHGGSAIVSQLYHDGIIEAKAYGQKSVFEAAVAFARAEGIVPAPESAHAIRAAMDEAILAKESGEEKVILFCLSGHGYFDFAAYENYFSGLIDDIEFSPESTKKSLQDLPNIK</sequence>
<keyword evidence="10 12" id="KW-0456">Lyase</keyword>
<dbReference type="EMBL" id="CP001348">
    <property type="protein sequence ID" value="ACL76779.1"/>
    <property type="molecule type" value="Genomic_DNA"/>
</dbReference>
<comment type="subunit">
    <text evidence="5 12">Tetramer of two alpha and two beta chains.</text>
</comment>
<organism evidence="14 15">
    <name type="scientific">Ruminiclostridium cellulolyticum (strain ATCC 35319 / DSM 5812 / JCM 6584 / H10)</name>
    <name type="common">Clostridium cellulolyticum</name>
    <dbReference type="NCBI Taxonomy" id="394503"/>
    <lineage>
        <taxon>Bacteria</taxon>
        <taxon>Bacillati</taxon>
        <taxon>Bacillota</taxon>
        <taxon>Clostridia</taxon>
        <taxon>Eubacteriales</taxon>
        <taxon>Oscillospiraceae</taxon>
        <taxon>Ruminiclostridium</taxon>
    </lineage>
</organism>
<keyword evidence="9 12" id="KW-0057">Aromatic amino acid biosynthesis</keyword>
<dbReference type="Proteomes" id="UP000001349">
    <property type="component" value="Chromosome"/>
</dbReference>
<dbReference type="KEGG" id="cce:Ccel_2450"/>
<accession>B8I614</accession>
<evidence type="ECO:0000259" key="13">
    <source>
        <dbReference type="Pfam" id="PF00291"/>
    </source>
</evidence>
<evidence type="ECO:0000256" key="9">
    <source>
        <dbReference type="ARBA" id="ARBA00023141"/>
    </source>
</evidence>
<dbReference type="AlphaFoldDB" id="B8I614"/>
<dbReference type="STRING" id="394503.Ccel_2450"/>
<evidence type="ECO:0000256" key="8">
    <source>
        <dbReference type="ARBA" id="ARBA00022898"/>
    </source>
</evidence>
<dbReference type="InterPro" id="IPR001926">
    <property type="entry name" value="TrpB-like_PALP"/>
</dbReference>
<dbReference type="NCBIfam" id="NF009057">
    <property type="entry name" value="PRK12391.1"/>
    <property type="match status" value="1"/>
</dbReference>
<keyword evidence="6 12" id="KW-0028">Amino-acid biosynthesis</keyword>
<evidence type="ECO:0000256" key="11">
    <source>
        <dbReference type="ARBA" id="ARBA00049047"/>
    </source>
</evidence>
<dbReference type="HAMAP" id="MF_00133">
    <property type="entry name" value="Trp_synth_beta"/>
    <property type="match status" value="1"/>
</dbReference>
<evidence type="ECO:0000256" key="6">
    <source>
        <dbReference type="ARBA" id="ARBA00022605"/>
    </source>
</evidence>
<comment type="cofactor">
    <cofactor evidence="1 12">
        <name>pyridoxal 5'-phosphate</name>
        <dbReference type="ChEBI" id="CHEBI:597326"/>
    </cofactor>
</comment>
<dbReference type="HOGENOM" id="CLU_042858_1_0_9"/>
<dbReference type="GO" id="GO:0030170">
    <property type="term" value="F:pyridoxal phosphate binding"/>
    <property type="evidence" value="ECO:0007669"/>
    <property type="project" value="InterPro"/>
</dbReference>
<dbReference type="NCBIfam" id="TIGR01415">
    <property type="entry name" value="trpB_rel"/>
    <property type="match status" value="1"/>
</dbReference>
<dbReference type="Pfam" id="PF00291">
    <property type="entry name" value="PALP"/>
    <property type="match status" value="1"/>
</dbReference>
<name>B8I614_RUMCH</name>
<keyword evidence="7 12" id="KW-0822">Tryptophan biosynthesis</keyword>
<feature type="modified residue" description="N6-(pyridoxal phosphate)lysine" evidence="12">
    <location>
        <position position="115"/>
    </location>
</feature>
<dbReference type="OrthoDB" id="9766131at2"/>
<evidence type="ECO:0000256" key="2">
    <source>
        <dbReference type="ARBA" id="ARBA00002786"/>
    </source>
</evidence>
<dbReference type="PANTHER" id="PTHR48077">
    <property type="entry name" value="TRYPTOPHAN SYNTHASE-RELATED"/>
    <property type="match status" value="1"/>
</dbReference>
<dbReference type="PANTHER" id="PTHR48077:SF6">
    <property type="entry name" value="TRYPTOPHAN SYNTHASE"/>
    <property type="match status" value="1"/>
</dbReference>
<dbReference type="Gene3D" id="3.40.50.1100">
    <property type="match status" value="2"/>
</dbReference>
<feature type="domain" description="Tryptophan synthase beta chain-like PALP" evidence="13">
    <location>
        <begin position="81"/>
        <end position="416"/>
    </location>
</feature>
<evidence type="ECO:0000256" key="1">
    <source>
        <dbReference type="ARBA" id="ARBA00001933"/>
    </source>
</evidence>
<keyword evidence="8 12" id="KW-0663">Pyridoxal phosphate</keyword>
<dbReference type="RefSeq" id="WP_015925868.1">
    <property type="nucleotide sequence ID" value="NC_011898.1"/>
</dbReference>
<gene>
    <name evidence="12" type="primary">trpB</name>
    <name evidence="14" type="ordered locus">Ccel_2450</name>
</gene>
<dbReference type="PIRSF" id="PIRSF001413">
    <property type="entry name" value="Trp_syn_beta"/>
    <property type="match status" value="1"/>
</dbReference>
<protein>
    <recommendedName>
        <fullName evidence="12">Tryptophan synthase beta chain</fullName>
        <ecNumber evidence="12">4.2.1.20</ecNumber>
    </recommendedName>
</protein>
<dbReference type="GO" id="GO:0005737">
    <property type="term" value="C:cytoplasm"/>
    <property type="evidence" value="ECO:0007669"/>
    <property type="project" value="TreeGrafter"/>
</dbReference>
<reference evidence="14 15" key="1">
    <citation type="submission" date="2009-01" db="EMBL/GenBank/DDBJ databases">
        <title>Complete sequence of Clostridium cellulolyticum H10.</title>
        <authorList>
            <consortium name="US DOE Joint Genome Institute"/>
            <person name="Lucas S."/>
            <person name="Copeland A."/>
            <person name="Lapidus A."/>
            <person name="Glavina del Rio T."/>
            <person name="Dalin E."/>
            <person name="Tice H."/>
            <person name="Bruce D."/>
            <person name="Goodwin L."/>
            <person name="Pitluck S."/>
            <person name="Chertkov O."/>
            <person name="Saunders E."/>
            <person name="Brettin T."/>
            <person name="Detter J.C."/>
            <person name="Han C."/>
            <person name="Larimer F."/>
            <person name="Land M."/>
            <person name="Hauser L."/>
            <person name="Kyrpides N."/>
            <person name="Ivanova N."/>
            <person name="Zhou J."/>
            <person name="Richardson P."/>
        </authorList>
    </citation>
    <scope>NUCLEOTIDE SEQUENCE [LARGE SCALE GENOMIC DNA]</scope>
    <source>
        <strain evidence="15">ATCC 35319 / DSM 5812 / JCM 6584 / H10</strain>
    </source>
</reference>
<evidence type="ECO:0000256" key="3">
    <source>
        <dbReference type="ARBA" id="ARBA00004733"/>
    </source>
</evidence>
<evidence type="ECO:0000256" key="4">
    <source>
        <dbReference type="ARBA" id="ARBA00009982"/>
    </source>
</evidence>
<comment type="similarity">
    <text evidence="4 12">Belongs to the TrpB family.</text>
</comment>
<dbReference type="EC" id="4.2.1.20" evidence="12"/>
<evidence type="ECO:0000313" key="15">
    <source>
        <dbReference type="Proteomes" id="UP000001349"/>
    </source>
</evidence>
<dbReference type="SUPFAM" id="SSF53686">
    <property type="entry name" value="Tryptophan synthase beta subunit-like PLP-dependent enzymes"/>
    <property type="match status" value="1"/>
</dbReference>
<dbReference type="GO" id="GO:0004834">
    <property type="term" value="F:tryptophan synthase activity"/>
    <property type="evidence" value="ECO:0007669"/>
    <property type="project" value="UniProtKB-UniRule"/>
</dbReference>
<dbReference type="UniPathway" id="UPA00035">
    <property type="reaction ID" value="UER00044"/>
</dbReference>
<dbReference type="InterPro" id="IPR023026">
    <property type="entry name" value="Trp_synth_beta/beta-like"/>
</dbReference>